<reference evidence="1 2" key="1">
    <citation type="submission" date="2019-03" db="EMBL/GenBank/DDBJ databases">
        <title>Single cell metagenomics reveals metabolic interactions within the superorganism composed of flagellate Streblomastix strix and complex community of Bacteroidetes bacteria on its surface.</title>
        <authorList>
            <person name="Treitli S.C."/>
            <person name="Kolisko M."/>
            <person name="Husnik F."/>
            <person name="Keeling P."/>
            <person name="Hampl V."/>
        </authorList>
    </citation>
    <scope>NUCLEOTIDE SEQUENCE [LARGE SCALE GENOMIC DNA]</scope>
    <source>
        <strain evidence="1">ST1C</strain>
    </source>
</reference>
<protein>
    <submittedName>
        <fullName evidence="1">Uncharacterized protein</fullName>
    </submittedName>
</protein>
<comment type="caution">
    <text evidence="1">The sequence shown here is derived from an EMBL/GenBank/DDBJ whole genome shotgun (WGS) entry which is preliminary data.</text>
</comment>
<organism evidence="1 2">
    <name type="scientific">Streblomastix strix</name>
    <dbReference type="NCBI Taxonomy" id="222440"/>
    <lineage>
        <taxon>Eukaryota</taxon>
        <taxon>Metamonada</taxon>
        <taxon>Preaxostyla</taxon>
        <taxon>Oxymonadida</taxon>
        <taxon>Streblomastigidae</taxon>
        <taxon>Streblomastix</taxon>
    </lineage>
</organism>
<feature type="non-terminal residue" evidence="1">
    <location>
        <position position="1"/>
    </location>
</feature>
<name>A0A5J4TX58_9EUKA</name>
<sequence length="236" mass="26511">YLVLGSEVQFAGVQNLVLSPYSYQSSLFLFLIKGLNLWESVISIIDPAVFSTAPSPMSFSIQTPQCSKIGNIMIKYDKVRALIAEVKEESADESESEIEADQEFESNKQKEISSPLEEVMHDLKGHAISSELEVCSTFVHPYMEVPLEKRRKRRQLIKMALRPVPRVSQREAKGTNNNNTGNERAFDIILPILEHQGVCIEKDIGDGAVENTAGSIIDITDSQRFNPLIKNRNRDD</sequence>
<gene>
    <name evidence="1" type="ORF">EZS28_041795</name>
</gene>
<evidence type="ECO:0000313" key="1">
    <source>
        <dbReference type="EMBL" id="KAA6362678.1"/>
    </source>
</evidence>
<evidence type="ECO:0000313" key="2">
    <source>
        <dbReference type="Proteomes" id="UP000324800"/>
    </source>
</evidence>
<dbReference type="EMBL" id="SNRW01023865">
    <property type="protein sequence ID" value="KAA6362678.1"/>
    <property type="molecule type" value="Genomic_DNA"/>
</dbReference>
<dbReference type="AlphaFoldDB" id="A0A5J4TX58"/>
<dbReference type="Proteomes" id="UP000324800">
    <property type="component" value="Unassembled WGS sequence"/>
</dbReference>
<proteinExistence type="predicted"/>
<accession>A0A5J4TX58</accession>